<dbReference type="Pfam" id="PF14897">
    <property type="entry name" value="EpsG"/>
    <property type="match status" value="1"/>
</dbReference>
<dbReference type="RefSeq" id="WP_112482320.1">
    <property type="nucleotide sequence ID" value="NZ_JAIWZC010000001.1"/>
</dbReference>
<dbReference type="InterPro" id="IPR049458">
    <property type="entry name" value="EpsG-like"/>
</dbReference>
<evidence type="ECO:0000256" key="1">
    <source>
        <dbReference type="SAM" id="Phobius"/>
    </source>
</evidence>
<sequence>MMVYVFVFLFLLVLSGWEVFGKPSRKMQRNFLISIVLLITCISAIRWGGPGDFFNYKRMYDNMQWGMVLHGGFEKFDTEPLFNILLILINRVSGGNFTVLLFVQGLLVNGLFALFIWKMESDKEQRYILLFMFGTWAMGLWGVFVVRQTIASVICLFSIIYIRKKNGAGFLVCLLAAIMFHKAALAWILAYPIYHISLSRRWILVMLVTFTVFAAFMIKPLFLMISQMVGGELGYRIWEYLNEGNSAYGANYSILFMILKRMANSVLIVGVMFILYNRYRGDEDFLGCLNLYSFGFAITIGALFTSNVYARFATPYCMVSLYQFEYLFRENSGNWKSKIIFGVYGIYALSRLMVYVGSYDAYVPFSTIFGMIG</sequence>
<protein>
    <submittedName>
        <fullName evidence="2">Capsular polysaccharide biosynthesis protein</fullName>
    </submittedName>
</protein>
<dbReference type="Proteomes" id="UP000251853">
    <property type="component" value="Unassembled WGS sequence"/>
</dbReference>
<dbReference type="EMBL" id="UAVW01000014">
    <property type="protein sequence ID" value="SQB14091.1"/>
    <property type="molecule type" value="Genomic_DNA"/>
</dbReference>
<evidence type="ECO:0000313" key="2">
    <source>
        <dbReference type="EMBL" id="SQB14091.1"/>
    </source>
</evidence>
<evidence type="ECO:0000313" key="3">
    <source>
        <dbReference type="Proteomes" id="UP000251853"/>
    </source>
</evidence>
<feature type="transmembrane region" description="Helical" evidence="1">
    <location>
        <begin position="31"/>
        <end position="49"/>
    </location>
</feature>
<gene>
    <name evidence="2" type="ORF">NCTC11224_03122</name>
</gene>
<feature type="transmembrane region" description="Helical" evidence="1">
    <location>
        <begin position="169"/>
        <end position="190"/>
    </location>
</feature>
<feature type="transmembrane region" description="Helical" evidence="1">
    <location>
        <begin position="202"/>
        <end position="222"/>
    </location>
</feature>
<keyword evidence="1" id="KW-0812">Transmembrane</keyword>
<dbReference type="AlphaFoldDB" id="A0A2X2UKL8"/>
<feature type="transmembrane region" description="Helical" evidence="1">
    <location>
        <begin position="97"/>
        <end position="117"/>
    </location>
</feature>
<proteinExistence type="predicted"/>
<feature type="transmembrane region" description="Helical" evidence="1">
    <location>
        <begin position="262"/>
        <end position="279"/>
    </location>
</feature>
<name>A0A2X2UKL8_9FIRM</name>
<feature type="transmembrane region" description="Helical" evidence="1">
    <location>
        <begin position="339"/>
        <end position="357"/>
    </location>
</feature>
<keyword evidence="3" id="KW-1185">Reference proteome</keyword>
<keyword evidence="1" id="KW-0472">Membrane</keyword>
<reference evidence="2 3" key="1">
    <citation type="submission" date="2018-06" db="EMBL/GenBank/DDBJ databases">
        <authorList>
            <consortium name="Pathogen Informatics"/>
            <person name="Doyle S."/>
        </authorList>
    </citation>
    <scope>NUCLEOTIDE SEQUENCE [LARGE SCALE GENOMIC DNA]</scope>
    <source>
        <strain evidence="2 3">NCTC11224</strain>
    </source>
</reference>
<accession>A0A2X2UKL8</accession>
<feature type="transmembrane region" description="Helical" evidence="1">
    <location>
        <begin position="129"/>
        <end position="162"/>
    </location>
</feature>
<keyword evidence="1" id="KW-1133">Transmembrane helix</keyword>
<organism evidence="2 3">
    <name type="scientific">Enterocloster clostridioformis</name>
    <dbReference type="NCBI Taxonomy" id="1531"/>
    <lineage>
        <taxon>Bacteria</taxon>
        <taxon>Bacillati</taxon>
        <taxon>Bacillota</taxon>
        <taxon>Clostridia</taxon>
        <taxon>Lachnospirales</taxon>
        <taxon>Lachnospiraceae</taxon>
        <taxon>Enterocloster</taxon>
    </lineage>
</organism>
<feature type="transmembrane region" description="Helical" evidence="1">
    <location>
        <begin position="291"/>
        <end position="310"/>
    </location>
</feature>